<dbReference type="EMBL" id="CAKOFQ010009013">
    <property type="protein sequence ID" value="CAH2016779.1"/>
    <property type="molecule type" value="Genomic_DNA"/>
</dbReference>
<name>A0A9P0VP45_ACAOB</name>
<protein>
    <submittedName>
        <fullName evidence="1">Uncharacterized protein</fullName>
    </submittedName>
</protein>
<dbReference type="OrthoDB" id="6782731at2759"/>
<evidence type="ECO:0000313" key="2">
    <source>
        <dbReference type="Proteomes" id="UP001152888"/>
    </source>
</evidence>
<comment type="caution">
    <text evidence="1">The sequence shown here is derived from an EMBL/GenBank/DDBJ whole genome shotgun (WGS) entry which is preliminary data.</text>
</comment>
<sequence length="124" mass="13893">MTDSLYPSVSKYRVLQEDPKCTGKLGRIESHKRVQILSLPSIVITKYIQLSHRFPGIIGIHGTMTLKNLENNLGKLDASDGEKFESLISDLQNDQNKLSEAINSQTTLSVELIDNSINRKSDYS</sequence>
<dbReference type="AlphaFoldDB" id="A0A9P0VP45"/>
<proteinExistence type="predicted"/>
<evidence type="ECO:0000313" key="1">
    <source>
        <dbReference type="EMBL" id="CAH2016779.1"/>
    </source>
</evidence>
<accession>A0A9P0VP45</accession>
<reference evidence="1" key="1">
    <citation type="submission" date="2022-03" db="EMBL/GenBank/DDBJ databases">
        <authorList>
            <person name="Sayadi A."/>
        </authorList>
    </citation>
    <scope>NUCLEOTIDE SEQUENCE</scope>
</reference>
<dbReference type="Proteomes" id="UP001152888">
    <property type="component" value="Unassembled WGS sequence"/>
</dbReference>
<keyword evidence="2" id="KW-1185">Reference proteome</keyword>
<organism evidence="1 2">
    <name type="scientific">Acanthoscelides obtectus</name>
    <name type="common">Bean weevil</name>
    <name type="synonym">Bruchus obtectus</name>
    <dbReference type="NCBI Taxonomy" id="200917"/>
    <lineage>
        <taxon>Eukaryota</taxon>
        <taxon>Metazoa</taxon>
        <taxon>Ecdysozoa</taxon>
        <taxon>Arthropoda</taxon>
        <taxon>Hexapoda</taxon>
        <taxon>Insecta</taxon>
        <taxon>Pterygota</taxon>
        <taxon>Neoptera</taxon>
        <taxon>Endopterygota</taxon>
        <taxon>Coleoptera</taxon>
        <taxon>Polyphaga</taxon>
        <taxon>Cucujiformia</taxon>
        <taxon>Chrysomeloidea</taxon>
        <taxon>Chrysomelidae</taxon>
        <taxon>Bruchinae</taxon>
        <taxon>Bruchini</taxon>
        <taxon>Acanthoscelides</taxon>
    </lineage>
</organism>
<gene>
    <name evidence="1" type="ORF">ACAOBT_LOCUS35593</name>
</gene>